<comment type="subcellular location">
    <subcellularLocation>
        <location evidence="1">Membrane</location>
        <topology evidence="1">Single-pass membrane protein</topology>
    </subcellularLocation>
</comment>
<keyword evidence="15" id="KW-1185">Reference proteome</keyword>
<dbReference type="OMA" id="ARMEISY"/>
<keyword evidence="13" id="KW-0503">Monooxygenase</keyword>
<comment type="catalytic activity">
    <reaction evidence="10">
        <text>4'-O-methylnorbelladine + reduced [NADPH--hemoprotein reductase] + O2 = (10bS,4aR)-noroxomaritidine + oxidized [NADPH--hemoprotein reductase] + 2 H2O + H(+)</text>
        <dbReference type="Rhea" id="RHEA:51264"/>
        <dbReference type="Rhea" id="RHEA-COMP:11964"/>
        <dbReference type="Rhea" id="RHEA-COMP:11965"/>
        <dbReference type="ChEBI" id="CHEBI:15377"/>
        <dbReference type="ChEBI" id="CHEBI:15378"/>
        <dbReference type="ChEBI" id="CHEBI:15379"/>
        <dbReference type="ChEBI" id="CHEBI:57618"/>
        <dbReference type="ChEBI" id="CHEBI:58210"/>
        <dbReference type="ChEBI" id="CHEBI:133993"/>
        <dbReference type="ChEBI" id="CHEBI:133996"/>
        <dbReference type="EC" id="1.14.19.50"/>
    </reaction>
</comment>
<organism evidence="14 15">
    <name type="scientific">Asparagus officinalis</name>
    <name type="common">Garden asparagus</name>
    <dbReference type="NCBI Taxonomy" id="4686"/>
    <lineage>
        <taxon>Eukaryota</taxon>
        <taxon>Viridiplantae</taxon>
        <taxon>Streptophyta</taxon>
        <taxon>Embryophyta</taxon>
        <taxon>Tracheophyta</taxon>
        <taxon>Spermatophyta</taxon>
        <taxon>Magnoliopsida</taxon>
        <taxon>Liliopsida</taxon>
        <taxon>Asparagales</taxon>
        <taxon>Asparagaceae</taxon>
        <taxon>Asparagoideae</taxon>
        <taxon>Asparagus</taxon>
    </lineage>
</organism>
<evidence type="ECO:0000256" key="6">
    <source>
        <dbReference type="ARBA" id="ARBA00023002"/>
    </source>
</evidence>
<accession>A0A5P1EFG0</accession>
<dbReference type="EC" id="1.14.19.50" evidence="9"/>
<comment type="cofactor">
    <cofactor evidence="12">
        <name>heme</name>
        <dbReference type="ChEBI" id="CHEBI:30413"/>
    </cofactor>
</comment>
<dbReference type="PRINTS" id="PR00463">
    <property type="entry name" value="EP450I"/>
</dbReference>
<dbReference type="GO" id="GO:0004497">
    <property type="term" value="F:monooxygenase activity"/>
    <property type="evidence" value="ECO:0007669"/>
    <property type="project" value="UniProtKB-KW"/>
</dbReference>
<evidence type="ECO:0000256" key="9">
    <source>
        <dbReference type="ARBA" id="ARBA00039071"/>
    </source>
</evidence>
<evidence type="ECO:0000256" key="12">
    <source>
        <dbReference type="PIRSR" id="PIRSR602401-1"/>
    </source>
</evidence>
<keyword evidence="6 13" id="KW-0560">Oxidoreductase</keyword>
<dbReference type="EMBL" id="CM007387">
    <property type="protein sequence ID" value="ONK64574.1"/>
    <property type="molecule type" value="Genomic_DNA"/>
</dbReference>
<proteinExistence type="inferred from homology"/>
<dbReference type="PRINTS" id="PR00385">
    <property type="entry name" value="P450"/>
</dbReference>
<evidence type="ECO:0000256" key="4">
    <source>
        <dbReference type="ARBA" id="ARBA00022723"/>
    </source>
</evidence>
<dbReference type="InterPro" id="IPR001128">
    <property type="entry name" value="Cyt_P450"/>
</dbReference>
<sequence length="239" mass="27356">MNSRGSRNTGGDDSGGDFLSRFVHSDESLSDEFIRDVLINFLVAGDTTPSALTWFFWNLSANPDIVTKIQKELKSIQNLHNPEAFTLSKLREMNYLHAAISESMRLYPPIPLVPKKCLEDDVLPDGTPVQKGWMVFYNSYAMARKEAIWGEDCFEFRPERWLDDEGVFKQRNAFEFPVFHAGPRACLGKELAYLQMKAVATSVLERFDVEVVEERAEFELGLTLRMRGGLPVRIKERRV</sequence>
<keyword evidence="4 12" id="KW-0479">Metal-binding</keyword>
<evidence type="ECO:0000256" key="1">
    <source>
        <dbReference type="ARBA" id="ARBA00004167"/>
    </source>
</evidence>
<dbReference type="Gramene" id="ONK64574">
    <property type="protein sequence ID" value="ONK64574"/>
    <property type="gene ID" value="A4U43_C07F27510"/>
</dbReference>
<dbReference type="GO" id="GO:0005506">
    <property type="term" value="F:iron ion binding"/>
    <property type="evidence" value="ECO:0007669"/>
    <property type="project" value="InterPro"/>
</dbReference>
<evidence type="ECO:0000256" key="8">
    <source>
        <dbReference type="ARBA" id="ARBA00023136"/>
    </source>
</evidence>
<keyword evidence="7 12" id="KW-0408">Iron</keyword>
<evidence type="ECO:0000256" key="2">
    <source>
        <dbReference type="ARBA" id="ARBA00010617"/>
    </source>
</evidence>
<dbReference type="SUPFAM" id="SSF48264">
    <property type="entry name" value="Cytochrome P450"/>
    <property type="match status" value="1"/>
</dbReference>
<dbReference type="GO" id="GO:0016020">
    <property type="term" value="C:membrane"/>
    <property type="evidence" value="ECO:0007669"/>
    <property type="project" value="UniProtKB-SubCell"/>
</dbReference>
<dbReference type="InterPro" id="IPR036396">
    <property type="entry name" value="Cyt_P450_sf"/>
</dbReference>
<comment type="similarity">
    <text evidence="2 13">Belongs to the cytochrome P450 family.</text>
</comment>
<dbReference type="AlphaFoldDB" id="A0A5P1EFG0"/>
<dbReference type="GO" id="GO:0020037">
    <property type="term" value="F:heme binding"/>
    <property type="evidence" value="ECO:0007669"/>
    <property type="project" value="InterPro"/>
</dbReference>
<keyword evidence="5" id="KW-1133">Transmembrane helix</keyword>
<reference evidence="15" key="1">
    <citation type="journal article" date="2017" name="Nat. Commun.">
        <title>The asparagus genome sheds light on the origin and evolution of a young Y chromosome.</title>
        <authorList>
            <person name="Harkess A."/>
            <person name="Zhou J."/>
            <person name="Xu C."/>
            <person name="Bowers J.E."/>
            <person name="Van der Hulst R."/>
            <person name="Ayyampalayam S."/>
            <person name="Mercati F."/>
            <person name="Riccardi P."/>
            <person name="McKain M.R."/>
            <person name="Kakrana A."/>
            <person name="Tang H."/>
            <person name="Ray J."/>
            <person name="Groenendijk J."/>
            <person name="Arikit S."/>
            <person name="Mathioni S.M."/>
            <person name="Nakano M."/>
            <person name="Shan H."/>
            <person name="Telgmann-Rauber A."/>
            <person name="Kanno A."/>
            <person name="Yue Z."/>
            <person name="Chen H."/>
            <person name="Li W."/>
            <person name="Chen Y."/>
            <person name="Xu X."/>
            <person name="Zhang Y."/>
            <person name="Luo S."/>
            <person name="Chen H."/>
            <person name="Gao J."/>
            <person name="Mao Z."/>
            <person name="Pires J.C."/>
            <person name="Luo M."/>
            <person name="Kudrna D."/>
            <person name="Wing R.A."/>
            <person name="Meyers B.C."/>
            <person name="Yi K."/>
            <person name="Kong H."/>
            <person name="Lavrijsen P."/>
            <person name="Sunseri F."/>
            <person name="Falavigna A."/>
            <person name="Ye Y."/>
            <person name="Leebens-Mack J.H."/>
            <person name="Chen G."/>
        </authorList>
    </citation>
    <scope>NUCLEOTIDE SEQUENCE [LARGE SCALE GENOMIC DNA]</scope>
    <source>
        <strain evidence="15">cv. DH0086</strain>
    </source>
</reference>
<evidence type="ECO:0000313" key="14">
    <source>
        <dbReference type="EMBL" id="ONK64574.1"/>
    </source>
</evidence>
<dbReference type="GO" id="GO:0016705">
    <property type="term" value="F:oxidoreductase activity, acting on paired donors, with incorporation or reduction of molecular oxygen"/>
    <property type="evidence" value="ECO:0007669"/>
    <property type="project" value="InterPro"/>
</dbReference>
<dbReference type="InterPro" id="IPR002401">
    <property type="entry name" value="Cyt_P450_E_grp-I"/>
</dbReference>
<evidence type="ECO:0000313" key="15">
    <source>
        <dbReference type="Proteomes" id="UP000243459"/>
    </source>
</evidence>
<evidence type="ECO:0000256" key="3">
    <source>
        <dbReference type="ARBA" id="ARBA00022692"/>
    </source>
</evidence>
<dbReference type="GO" id="GO:0006629">
    <property type="term" value="P:lipid metabolic process"/>
    <property type="evidence" value="ECO:0007669"/>
    <property type="project" value="UniProtKB-ARBA"/>
</dbReference>
<evidence type="ECO:0000256" key="7">
    <source>
        <dbReference type="ARBA" id="ARBA00023004"/>
    </source>
</evidence>
<dbReference type="Proteomes" id="UP000243459">
    <property type="component" value="Chromosome 7"/>
</dbReference>
<evidence type="ECO:0000256" key="5">
    <source>
        <dbReference type="ARBA" id="ARBA00022989"/>
    </source>
</evidence>
<gene>
    <name evidence="14" type="ORF">A4U43_C07F27510</name>
</gene>
<dbReference type="Pfam" id="PF00067">
    <property type="entry name" value="p450"/>
    <property type="match status" value="1"/>
</dbReference>
<evidence type="ECO:0000256" key="11">
    <source>
        <dbReference type="ARBA" id="ARBA00049170"/>
    </source>
</evidence>
<keyword evidence="3" id="KW-0812">Transmembrane</keyword>
<dbReference type="PROSITE" id="PS00086">
    <property type="entry name" value="CYTOCHROME_P450"/>
    <property type="match status" value="1"/>
</dbReference>
<evidence type="ECO:0000256" key="10">
    <source>
        <dbReference type="ARBA" id="ARBA00048529"/>
    </source>
</evidence>
<evidence type="ECO:0000256" key="13">
    <source>
        <dbReference type="RuleBase" id="RU000461"/>
    </source>
</evidence>
<dbReference type="InterPro" id="IPR017972">
    <property type="entry name" value="Cyt_P450_CS"/>
</dbReference>
<keyword evidence="12 13" id="KW-0349">Heme</keyword>
<comment type="catalytic activity">
    <reaction evidence="11">
        <text>4'-O-methylnorbelladine + reduced [NADPH--hemoprotein reductase] + O2 = (10bR,4aS)-noroxomaritidine + oxidized [NADPH--hemoprotein reductase] + 2 H2O + H(+)</text>
        <dbReference type="Rhea" id="RHEA:51260"/>
        <dbReference type="Rhea" id="RHEA-COMP:11964"/>
        <dbReference type="Rhea" id="RHEA-COMP:11965"/>
        <dbReference type="ChEBI" id="CHEBI:15377"/>
        <dbReference type="ChEBI" id="CHEBI:15378"/>
        <dbReference type="ChEBI" id="CHEBI:15379"/>
        <dbReference type="ChEBI" id="CHEBI:57618"/>
        <dbReference type="ChEBI" id="CHEBI:58210"/>
        <dbReference type="ChEBI" id="CHEBI:133993"/>
        <dbReference type="ChEBI" id="CHEBI:133995"/>
        <dbReference type="EC" id="1.14.19.50"/>
    </reaction>
</comment>
<dbReference type="PANTHER" id="PTHR24296">
    <property type="entry name" value="CYTOCHROME P450"/>
    <property type="match status" value="1"/>
</dbReference>
<dbReference type="Gene3D" id="1.10.630.10">
    <property type="entry name" value="Cytochrome P450"/>
    <property type="match status" value="1"/>
</dbReference>
<feature type="binding site" description="axial binding residue" evidence="12">
    <location>
        <position position="186"/>
    </location>
    <ligand>
        <name>heme</name>
        <dbReference type="ChEBI" id="CHEBI:30413"/>
    </ligand>
    <ligandPart>
        <name>Fe</name>
        <dbReference type="ChEBI" id="CHEBI:18248"/>
    </ligandPart>
</feature>
<name>A0A5P1EFG0_ASPOF</name>
<protein>
    <recommendedName>
        <fullName evidence="9">noroxomaritidine synthase</fullName>
        <ecNumber evidence="9">1.14.19.50</ecNumber>
    </recommendedName>
</protein>
<keyword evidence="8" id="KW-0472">Membrane</keyword>